<protein>
    <submittedName>
        <fullName evidence="1">Enoyl-CoA hydratase/isomerase family protein</fullName>
    </submittedName>
</protein>
<dbReference type="Proteomes" id="UP000470246">
    <property type="component" value="Unassembled WGS sequence"/>
</dbReference>
<dbReference type="Pfam" id="PF00378">
    <property type="entry name" value="ECH_1"/>
    <property type="match status" value="1"/>
</dbReference>
<accession>A0A7K3VW59</accession>
<dbReference type="AlphaFoldDB" id="A0A7K3VW59"/>
<name>A0A7K3VW59_9ACTN</name>
<proteinExistence type="predicted"/>
<dbReference type="EMBL" id="JAAGWF010000004">
    <property type="protein sequence ID" value="NEK56876.1"/>
    <property type="molecule type" value="Genomic_DNA"/>
</dbReference>
<dbReference type="CDD" id="cd06558">
    <property type="entry name" value="crotonase-like"/>
    <property type="match status" value="1"/>
</dbReference>
<organism evidence="1 2">
    <name type="scientific">Geodermatophilus sabuli</name>
    <dbReference type="NCBI Taxonomy" id="1564158"/>
    <lineage>
        <taxon>Bacteria</taxon>
        <taxon>Bacillati</taxon>
        <taxon>Actinomycetota</taxon>
        <taxon>Actinomycetes</taxon>
        <taxon>Geodermatophilales</taxon>
        <taxon>Geodermatophilaceae</taxon>
        <taxon>Geodermatophilus</taxon>
    </lineage>
</organism>
<dbReference type="PANTHER" id="PTHR43459">
    <property type="entry name" value="ENOYL-COA HYDRATASE"/>
    <property type="match status" value="1"/>
</dbReference>
<gene>
    <name evidence="1" type="ORF">GCU56_03190</name>
</gene>
<comment type="caution">
    <text evidence="1">The sequence shown here is derived from an EMBL/GenBank/DDBJ whole genome shotgun (WGS) entry which is preliminary data.</text>
</comment>
<keyword evidence="1" id="KW-0413">Isomerase</keyword>
<dbReference type="InterPro" id="IPR001753">
    <property type="entry name" value="Enoyl-CoA_hydra/iso"/>
</dbReference>
<evidence type="ECO:0000313" key="2">
    <source>
        <dbReference type="Proteomes" id="UP000470246"/>
    </source>
</evidence>
<dbReference type="SUPFAM" id="SSF52096">
    <property type="entry name" value="ClpP/crotonase"/>
    <property type="match status" value="1"/>
</dbReference>
<dbReference type="RefSeq" id="WP_163480074.1">
    <property type="nucleotide sequence ID" value="NZ_JAAGWF010000004.1"/>
</dbReference>
<dbReference type="Gene3D" id="3.90.226.10">
    <property type="entry name" value="2-enoyl-CoA Hydratase, Chain A, domain 1"/>
    <property type="match status" value="1"/>
</dbReference>
<dbReference type="GO" id="GO:0016853">
    <property type="term" value="F:isomerase activity"/>
    <property type="evidence" value="ECO:0007669"/>
    <property type="project" value="UniProtKB-KW"/>
</dbReference>
<keyword evidence="2" id="KW-1185">Reference proteome</keyword>
<sequence>MSASDVVGTPAPLVDLLIDRESHRADIVLRRAERRNALTRTMARDFVRHLDVVDGDDEVKVVVIRGEGEHLSSGWDPDDAWQQYQDAPGGAVRKHPSQRARLIALDDYWWGPDGLYSRLLHCRKVTITQAVGDCFETGLYLTLCSDLVVASPDARFACPRWQNVGADGDLSLLIATVGLKRAKEMMYGGRPWSASDAHRYGLVDKLSIDPATATAEFAGMCASIMRDGIVTEKYAVFASLAKMGVTHSFAAATVVSASLSNIHFQPDEYNFLKDARDNGTDAALARSRSHS</sequence>
<evidence type="ECO:0000313" key="1">
    <source>
        <dbReference type="EMBL" id="NEK56876.1"/>
    </source>
</evidence>
<dbReference type="InterPro" id="IPR029045">
    <property type="entry name" value="ClpP/crotonase-like_dom_sf"/>
</dbReference>
<reference evidence="1 2" key="1">
    <citation type="submission" date="2020-02" db="EMBL/GenBank/DDBJ databases">
        <title>Geodermatophilus sabuli CPCC 205279 I12A-02694.</title>
        <authorList>
            <person name="Jiang Z."/>
        </authorList>
    </citation>
    <scope>NUCLEOTIDE SEQUENCE [LARGE SCALE GENOMIC DNA]</scope>
    <source>
        <strain evidence="1 2">I12A-02694</strain>
    </source>
</reference>
<dbReference type="PANTHER" id="PTHR43459:SF1">
    <property type="entry name" value="EG:BACN32G11.4 PROTEIN"/>
    <property type="match status" value="1"/>
</dbReference>